<dbReference type="InterPro" id="IPR049075">
    <property type="entry name" value="MOV-10_N"/>
</dbReference>
<dbReference type="STRING" id="75743.A0A401PZW8"/>
<accession>A0A401PZW8</accession>
<dbReference type="Pfam" id="PF21633">
    <property type="entry name" value="MOV-10_Ig-like"/>
    <property type="match status" value="1"/>
</dbReference>
<keyword evidence="4" id="KW-1185">Reference proteome</keyword>
<feature type="domain" description="Helicase MOV-10 Ig-like" evidence="2">
    <location>
        <begin position="89"/>
        <end position="209"/>
    </location>
</feature>
<dbReference type="Proteomes" id="UP000288216">
    <property type="component" value="Unassembled WGS sequence"/>
</dbReference>
<dbReference type="AlphaFoldDB" id="A0A401PZW8"/>
<evidence type="ECO:0000259" key="1">
    <source>
        <dbReference type="Pfam" id="PF21632"/>
    </source>
</evidence>
<proteinExistence type="predicted"/>
<organism evidence="3 4">
    <name type="scientific">Scyliorhinus torazame</name>
    <name type="common">Cloudy catshark</name>
    <name type="synonym">Catulus torazame</name>
    <dbReference type="NCBI Taxonomy" id="75743"/>
    <lineage>
        <taxon>Eukaryota</taxon>
        <taxon>Metazoa</taxon>
        <taxon>Chordata</taxon>
        <taxon>Craniata</taxon>
        <taxon>Vertebrata</taxon>
        <taxon>Chondrichthyes</taxon>
        <taxon>Elasmobranchii</taxon>
        <taxon>Galeomorphii</taxon>
        <taxon>Galeoidea</taxon>
        <taxon>Carcharhiniformes</taxon>
        <taxon>Scyliorhinidae</taxon>
        <taxon>Scyliorhinus</taxon>
    </lineage>
</organism>
<comment type="caution">
    <text evidence="3">The sequence shown here is derived from an EMBL/GenBank/DDBJ whole genome shotgun (WGS) entry which is preliminary data.</text>
</comment>
<evidence type="ECO:0000259" key="2">
    <source>
        <dbReference type="Pfam" id="PF21633"/>
    </source>
</evidence>
<dbReference type="Pfam" id="PF21632">
    <property type="entry name" value="MOV-10_N"/>
    <property type="match status" value="1"/>
</dbReference>
<gene>
    <name evidence="3" type="ORF">scyTo_0015866</name>
</gene>
<feature type="domain" description="Helicase MOV-10 N-terminal" evidence="1">
    <location>
        <begin position="11"/>
        <end position="76"/>
    </location>
</feature>
<dbReference type="InterPro" id="IPR049077">
    <property type="entry name" value="MOV-10_Ig-like"/>
</dbReference>
<protein>
    <submittedName>
        <fullName evidence="3">Uncharacterized protein</fullName>
    </submittedName>
</protein>
<dbReference type="EMBL" id="BFAA01009214">
    <property type="protein sequence ID" value="GCB78694.1"/>
    <property type="molecule type" value="Genomic_DNA"/>
</dbReference>
<reference evidence="3 4" key="1">
    <citation type="journal article" date="2018" name="Nat. Ecol. Evol.">
        <title>Shark genomes provide insights into elasmobranch evolution and the origin of vertebrates.</title>
        <authorList>
            <person name="Hara Y"/>
            <person name="Yamaguchi K"/>
            <person name="Onimaru K"/>
            <person name="Kadota M"/>
            <person name="Koyanagi M"/>
            <person name="Keeley SD"/>
            <person name="Tatsumi K"/>
            <person name="Tanaka K"/>
            <person name="Motone F"/>
            <person name="Kageyama Y"/>
            <person name="Nozu R"/>
            <person name="Adachi N"/>
            <person name="Nishimura O"/>
            <person name="Nakagawa R"/>
            <person name="Tanegashima C"/>
            <person name="Kiyatake I"/>
            <person name="Matsumoto R"/>
            <person name="Murakumo K"/>
            <person name="Nishida K"/>
            <person name="Terakita A"/>
            <person name="Kuratani S"/>
            <person name="Sato K"/>
            <person name="Hyodo S Kuraku.S."/>
        </authorList>
    </citation>
    <scope>NUCLEOTIDE SEQUENCE [LARGE SCALE GENOMIC DNA]</scope>
</reference>
<sequence length="295" mass="33516">MSKKLSLKEKREVGVTFINFLSETKRQEETCKESIKCIYNSEFRGRDGIVSANFSSVIYALSISGKARVTRGEISFNSQRRRVVYADQHQMIQNKGGVTVWSEFDKGEGKIRVFLDPSERKSVPIYVKNEGSEAVTFVRCEMLRKFRVFTLKDVANVTSSQPLTLGSGEAYPIEVVCSMADSGYFPITLVFQFQDGSANSFHIIRFFSARVTSKLIEELKPTAPYKPYQLSIKRPTEEIVEEGTMPDSFSNFKLERDIRLEANKYPPVLFAAVKSGLQESRTLNPNVKLEVQRIK</sequence>
<name>A0A401PZW8_SCYTO</name>
<evidence type="ECO:0000313" key="4">
    <source>
        <dbReference type="Proteomes" id="UP000288216"/>
    </source>
</evidence>
<dbReference type="OrthoDB" id="6513042at2759"/>
<evidence type="ECO:0000313" key="3">
    <source>
        <dbReference type="EMBL" id="GCB78694.1"/>
    </source>
</evidence>